<evidence type="ECO:0000256" key="1">
    <source>
        <dbReference type="SAM" id="MobiDB-lite"/>
    </source>
</evidence>
<feature type="region of interest" description="Disordered" evidence="1">
    <location>
        <begin position="65"/>
        <end position="86"/>
    </location>
</feature>
<organism evidence="2 3">
    <name type="scientific">Coccidioides immitis RMSCC 2394</name>
    <dbReference type="NCBI Taxonomy" id="404692"/>
    <lineage>
        <taxon>Eukaryota</taxon>
        <taxon>Fungi</taxon>
        <taxon>Dikarya</taxon>
        <taxon>Ascomycota</taxon>
        <taxon>Pezizomycotina</taxon>
        <taxon>Eurotiomycetes</taxon>
        <taxon>Eurotiomycetidae</taxon>
        <taxon>Onygenales</taxon>
        <taxon>Onygenaceae</taxon>
        <taxon>Coccidioides</taxon>
    </lineage>
</organism>
<dbReference type="AlphaFoldDB" id="A0A0J6YQ54"/>
<name>A0A0J6YQ54_COCIT</name>
<dbReference type="EMBL" id="DS028099">
    <property type="protein sequence ID" value="KMP09354.1"/>
    <property type="molecule type" value="Genomic_DNA"/>
</dbReference>
<sequence length="149" mass="16857">MKDPIVGRRIRSREPSTRLESTACAVSLKTFACIKYLLRQGRKTTQPEFWGGSIGLSRRLPSTIPKELNTPNLAKSQNRPEIGSRGSLGELERARDKWLGYLGLAKLGGRRRLVGPKVRLPGWRFNLERWRRDLTVRLSLAHGAAALFH</sequence>
<dbReference type="Proteomes" id="UP000054565">
    <property type="component" value="Unassembled WGS sequence"/>
</dbReference>
<gene>
    <name evidence="2" type="ORF">CIRG_09524</name>
</gene>
<accession>A0A0J6YQ54</accession>
<proteinExistence type="predicted"/>
<evidence type="ECO:0000313" key="3">
    <source>
        <dbReference type="Proteomes" id="UP000054565"/>
    </source>
</evidence>
<protein>
    <submittedName>
        <fullName evidence="2">Uncharacterized protein</fullName>
    </submittedName>
</protein>
<evidence type="ECO:0000313" key="2">
    <source>
        <dbReference type="EMBL" id="KMP09354.1"/>
    </source>
</evidence>
<reference evidence="3" key="1">
    <citation type="journal article" date="2010" name="Genome Res.">
        <title>Population genomic sequencing of Coccidioides fungi reveals recent hybridization and transposon control.</title>
        <authorList>
            <person name="Neafsey D.E."/>
            <person name="Barker B.M."/>
            <person name="Sharpton T.J."/>
            <person name="Stajich J.E."/>
            <person name="Park D.J."/>
            <person name="Whiston E."/>
            <person name="Hung C.-Y."/>
            <person name="McMahan C."/>
            <person name="White J."/>
            <person name="Sykes S."/>
            <person name="Heiman D."/>
            <person name="Young S."/>
            <person name="Zeng Q."/>
            <person name="Abouelleil A."/>
            <person name="Aftuck L."/>
            <person name="Bessette D."/>
            <person name="Brown A."/>
            <person name="FitzGerald M."/>
            <person name="Lui A."/>
            <person name="Macdonald J.P."/>
            <person name="Priest M."/>
            <person name="Orbach M.J."/>
            <person name="Galgiani J.N."/>
            <person name="Kirkland T.N."/>
            <person name="Cole G.T."/>
            <person name="Birren B.W."/>
            <person name="Henn M.R."/>
            <person name="Taylor J.W."/>
            <person name="Rounsley S.D."/>
        </authorList>
    </citation>
    <scope>NUCLEOTIDE SEQUENCE [LARGE SCALE GENOMIC DNA]</scope>
    <source>
        <strain evidence="3">RMSCC 2394</strain>
    </source>
</reference>
<feature type="compositionally biased region" description="Polar residues" evidence="1">
    <location>
        <begin position="69"/>
        <end position="79"/>
    </location>
</feature>